<evidence type="ECO:0000256" key="1">
    <source>
        <dbReference type="SAM" id="SignalP"/>
    </source>
</evidence>
<reference evidence="2" key="1">
    <citation type="submission" date="2013-11" db="EMBL/GenBank/DDBJ databases">
        <title>Genome sequence of the fusiform rust pathogen reveals effectors for host alternation and coevolution with pine.</title>
        <authorList>
            <consortium name="DOE Joint Genome Institute"/>
            <person name="Smith K."/>
            <person name="Pendleton A."/>
            <person name="Kubisiak T."/>
            <person name="Anderson C."/>
            <person name="Salamov A."/>
            <person name="Aerts A."/>
            <person name="Riley R."/>
            <person name="Clum A."/>
            <person name="Lindquist E."/>
            <person name="Ence D."/>
            <person name="Campbell M."/>
            <person name="Kronenberg Z."/>
            <person name="Feau N."/>
            <person name="Dhillon B."/>
            <person name="Hamelin R."/>
            <person name="Burleigh J."/>
            <person name="Smith J."/>
            <person name="Yandell M."/>
            <person name="Nelson C."/>
            <person name="Grigoriev I."/>
            <person name="Davis J."/>
        </authorList>
    </citation>
    <scope>NUCLEOTIDE SEQUENCE</scope>
    <source>
        <strain evidence="2">G11</strain>
    </source>
</reference>
<keyword evidence="1" id="KW-0732">Signal</keyword>
<dbReference type="AlphaFoldDB" id="A0A9P6NNA8"/>
<evidence type="ECO:0000313" key="3">
    <source>
        <dbReference type="Proteomes" id="UP000886653"/>
    </source>
</evidence>
<sequence>MFQSAIIILACASLTFQSVVLPISIKADLAQKRDLGKLQLSPRQTTTTQTTFTQQLEVYQSCSTSLVQAQSTIVDQRATYEETYTYLKQVRTSYETKSSSLSTNCACKADTNEMAVYQQTVIQATTAFQETARYCLKSYTNEQFATLQVEFRGIWVEIERSAEFAATASIDVKAIFKSAQLDTQLFVTHLKISLKGVLAGVLGAVGGALSAAGNFLSNLL</sequence>
<accession>A0A9P6NNA8</accession>
<organism evidence="2 3">
    <name type="scientific">Cronartium quercuum f. sp. fusiforme G11</name>
    <dbReference type="NCBI Taxonomy" id="708437"/>
    <lineage>
        <taxon>Eukaryota</taxon>
        <taxon>Fungi</taxon>
        <taxon>Dikarya</taxon>
        <taxon>Basidiomycota</taxon>
        <taxon>Pucciniomycotina</taxon>
        <taxon>Pucciniomycetes</taxon>
        <taxon>Pucciniales</taxon>
        <taxon>Coleosporiaceae</taxon>
        <taxon>Cronartium</taxon>
    </lineage>
</organism>
<proteinExistence type="predicted"/>
<feature type="chain" id="PRO_5040446137" evidence="1">
    <location>
        <begin position="23"/>
        <end position="220"/>
    </location>
</feature>
<protein>
    <submittedName>
        <fullName evidence="2">Uncharacterized protein</fullName>
    </submittedName>
</protein>
<feature type="signal peptide" evidence="1">
    <location>
        <begin position="1"/>
        <end position="22"/>
    </location>
</feature>
<keyword evidence="3" id="KW-1185">Reference proteome</keyword>
<evidence type="ECO:0000313" key="2">
    <source>
        <dbReference type="EMBL" id="KAG0149143.1"/>
    </source>
</evidence>
<comment type="caution">
    <text evidence="2">The sequence shown here is derived from an EMBL/GenBank/DDBJ whole genome shotgun (WGS) entry which is preliminary data.</text>
</comment>
<gene>
    <name evidence="2" type="ORF">CROQUDRAFT_105278</name>
</gene>
<dbReference type="Proteomes" id="UP000886653">
    <property type="component" value="Unassembled WGS sequence"/>
</dbReference>
<name>A0A9P6NNA8_9BASI</name>
<dbReference type="EMBL" id="MU167230">
    <property type="protein sequence ID" value="KAG0149143.1"/>
    <property type="molecule type" value="Genomic_DNA"/>
</dbReference>